<accession>Q1QQM4</accession>
<keyword evidence="2" id="KW-1185">Reference proteome</keyword>
<proteinExistence type="predicted"/>
<dbReference type="KEGG" id="nha:Nham_0584"/>
<dbReference type="Proteomes" id="UP000001953">
    <property type="component" value="Chromosome"/>
</dbReference>
<dbReference type="EMBL" id="CP000319">
    <property type="protein sequence ID" value="ABE61473.1"/>
    <property type="molecule type" value="Genomic_DNA"/>
</dbReference>
<sequence>MNVYRPAEAIRQYRVLIDDVDDSTAGERAEVAAHREEYGDEYMPARRHGPENAALLLRFMHEVHGIPLSQASQSVVELLKELDVLRFNGRDPVVVATGLLRATGNVIIAAATASLYAEAAKGSASEQSWQDVVDALWHADLVEDDTEQAKGRTLH</sequence>
<name>Q1QQM4_NITHX</name>
<reference evidence="1 2" key="1">
    <citation type="submission" date="2006-03" db="EMBL/GenBank/DDBJ databases">
        <title>Complete sequence of chromosome of Nitrobacter hamburgensis X14.</title>
        <authorList>
            <consortium name="US DOE Joint Genome Institute"/>
            <person name="Copeland A."/>
            <person name="Lucas S."/>
            <person name="Lapidus A."/>
            <person name="Barry K."/>
            <person name="Detter J.C."/>
            <person name="Glavina del Rio T."/>
            <person name="Hammon N."/>
            <person name="Israni S."/>
            <person name="Dalin E."/>
            <person name="Tice H."/>
            <person name="Pitluck S."/>
            <person name="Chain P."/>
            <person name="Malfatti S."/>
            <person name="Shin M."/>
            <person name="Vergez L."/>
            <person name="Schmutz J."/>
            <person name="Larimer F."/>
            <person name="Land M."/>
            <person name="Hauser L."/>
            <person name="Kyrpides N."/>
            <person name="Ivanova N."/>
            <person name="Ward B."/>
            <person name="Arp D."/>
            <person name="Klotz M."/>
            <person name="Stein L."/>
            <person name="O'Mullan G."/>
            <person name="Starkenburg S."/>
            <person name="Sayavedra L."/>
            <person name="Poret-Peterson A.T."/>
            <person name="Gentry M.E."/>
            <person name="Bruce D."/>
            <person name="Richardson P."/>
        </authorList>
    </citation>
    <scope>NUCLEOTIDE SEQUENCE [LARGE SCALE GENOMIC DNA]</scope>
    <source>
        <strain evidence="2">DSM 10229 / NCIMB 13809 / X14</strain>
    </source>
</reference>
<organism evidence="1 2">
    <name type="scientific">Nitrobacter hamburgensis (strain DSM 10229 / NCIMB 13809 / X14)</name>
    <dbReference type="NCBI Taxonomy" id="323097"/>
    <lineage>
        <taxon>Bacteria</taxon>
        <taxon>Pseudomonadati</taxon>
        <taxon>Pseudomonadota</taxon>
        <taxon>Alphaproteobacteria</taxon>
        <taxon>Hyphomicrobiales</taxon>
        <taxon>Nitrobacteraceae</taxon>
        <taxon>Nitrobacter</taxon>
    </lineage>
</organism>
<evidence type="ECO:0000313" key="1">
    <source>
        <dbReference type="EMBL" id="ABE61473.1"/>
    </source>
</evidence>
<dbReference type="OrthoDB" id="9897534at2"/>
<evidence type="ECO:0000313" key="2">
    <source>
        <dbReference type="Proteomes" id="UP000001953"/>
    </source>
</evidence>
<dbReference type="RefSeq" id="WP_011509177.1">
    <property type="nucleotide sequence ID" value="NC_007964.1"/>
</dbReference>
<dbReference type="eggNOG" id="ENOG50343GX">
    <property type="taxonomic scope" value="Bacteria"/>
</dbReference>
<dbReference type="AlphaFoldDB" id="Q1QQM4"/>
<protein>
    <submittedName>
        <fullName evidence="1">Uncharacterized protein</fullName>
    </submittedName>
</protein>
<dbReference type="HOGENOM" id="CLU_1702224_0_0_5"/>
<gene>
    <name evidence="1" type="ordered locus">Nham_0584</name>
</gene>